<keyword evidence="1" id="KW-0472">Membrane</keyword>
<feature type="transmembrane region" description="Helical" evidence="1">
    <location>
        <begin position="198"/>
        <end position="220"/>
    </location>
</feature>
<evidence type="ECO:0000256" key="1">
    <source>
        <dbReference type="SAM" id="Phobius"/>
    </source>
</evidence>
<sequence length="222" mass="24232">MKKSVKPSATNLSIGQVLPDELTAILRLAADSADNLRIDARWKDGHDAHTNDPAEIAPIEDAANLKLIEGKFEYADRSFLYLKLTDRGLELSAKGETARDRLTTITERWEQLPKRGRLSWNQHHLTLMPALTGLTGGVFVWLVLRAATMDTSGGSWLVFGTLVIAVLSCQIAARLSVPARTERRLVILARRPGPSSSVVWTALGAIFSVGSFAIAALAYLKT</sequence>
<feature type="transmembrane region" description="Helical" evidence="1">
    <location>
        <begin position="125"/>
        <end position="144"/>
    </location>
</feature>
<dbReference type="Proteomes" id="UP001629745">
    <property type="component" value="Unassembled WGS sequence"/>
</dbReference>
<comment type="caution">
    <text evidence="2">The sequence shown here is derived from an EMBL/GenBank/DDBJ whole genome shotgun (WGS) entry which is preliminary data.</text>
</comment>
<dbReference type="EMBL" id="JBDLNV010000004">
    <property type="protein sequence ID" value="MFM1724038.1"/>
    <property type="molecule type" value="Genomic_DNA"/>
</dbReference>
<name>A0ABW9FFU1_9NOCA</name>
<keyword evidence="1" id="KW-1133">Transmembrane helix</keyword>
<accession>A0ABW9FFU1</accession>
<reference evidence="2 3" key="1">
    <citation type="submission" date="2023-11" db="EMBL/GenBank/DDBJ databases">
        <authorList>
            <person name="Val-Calvo J."/>
            <person name="Scortti M."/>
            <person name="Vazquez-Boland J."/>
        </authorList>
    </citation>
    <scope>NUCLEOTIDE SEQUENCE [LARGE SCALE GENOMIC DNA]</scope>
    <source>
        <strain evidence="2 3">PAM 2766</strain>
    </source>
</reference>
<proteinExistence type="predicted"/>
<keyword evidence="1" id="KW-0812">Transmembrane</keyword>
<protein>
    <submittedName>
        <fullName evidence="2">Uncharacterized protein</fullName>
    </submittedName>
</protein>
<gene>
    <name evidence="2" type="ORF">ABEU20_002614</name>
</gene>
<dbReference type="RefSeq" id="WP_420164598.1">
    <property type="nucleotide sequence ID" value="NZ_JBDLNV010000004.1"/>
</dbReference>
<organism evidence="2 3">
    <name type="scientific">Rhodococcus parequi</name>
    <dbReference type="NCBI Taxonomy" id="3137122"/>
    <lineage>
        <taxon>Bacteria</taxon>
        <taxon>Bacillati</taxon>
        <taxon>Actinomycetota</taxon>
        <taxon>Actinomycetes</taxon>
        <taxon>Mycobacteriales</taxon>
        <taxon>Nocardiaceae</taxon>
        <taxon>Rhodococcus</taxon>
    </lineage>
</organism>
<feature type="transmembrane region" description="Helical" evidence="1">
    <location>
        <begin position="156"/>
        <end position="177"/>
    </location>
</feature>
<evidence type="ECO:0000313" key="3">
    <source>
        <dbReference type="Proteomes" id="UP001629745"/>
    </source>
</evidence>
<keyword evidence="3" id="KW-1185">Reference proteome</keyword>
<evidence type="ECO:0000313" key="2">
    <source>
        <dbReference type="EMBL" id="MFM1724038.1"/>
    </source>
</evidence>